<dbReference type="EMBL" id="JBAWTH010000024">
    <property type="protein sequence ID" value="KAL2286452.1"/>
    <property type="molecule type" value="Genomic_DNA"/>
</dbReference>
<name>A0ABR4EVJ2_9PEZI</name>
<reference evidence="1 2" key="1">
    <citation type="submission" date="2024-03" db="EMBL/GenBank/DDBJ databases">
        <title>A high-quality draft genome sequence of Diaporthe vaccinii, a causative agent of upright dieback and viscid rot disease in cranberry plants.</title>
        <authorList>
            <person name="Sarrasin M."/>
            <person name="Lang B.F."/>
            <person name="Burger G."/>
        </authorList>
    </citation>
    <scope>NUCLEOTIDE SEQUENCE [LARGE SCALE GENOMIC DNA]</scope>
    <source>
        <strain evidence="1 2">IS7</strain>
    </source>
</reference>
<accession>A0ABR4EVJ2</accession>
<evidence type="ECO:0000313" key="2">
    <source>
        <dbReference type="Proteomes" id="UP001600888"/>
    </source>
</evidence>
<sequence length="137" mass="15402">MNATSNSVMLEEMKVPDCELLKYPVDDHPTWNFETASLASCECGHSWALLKCSVTIPNDHIFDERNIAIDPDRCGRSVYDAVPRGWSAKSRPRCELDKDNVAHLTWNNGIGTNLKHIKKGFDQGLCGHFKNVQCVKV</sequence>
<dbReference type="Proteomes" id="UP001600888">
    <property type="component" value="Unassembled WGS sequence"/>
</dbReference>
<gene>
    <name evidence="1" type="ORF">FJTKL_06823</name>
</gene>
<protein>
    <submittedName>
        <fullName evidence="1">Uncharacterized protein</fullName>
    </submittedName>
</protein>
<comment type="caution">
    <text evidence="1">The sequence shown here is derived from an EMBL/GenBank/DDBJ whole genome shotgun (WGS) entry which is preliminary data.</text>
</comment>
<keyword evidence="2" id="KW-1185">Reference proteome</keyword>
<organism evidence="1 2">
    <name type="scientific">Diaporthe vaccinii</name>
    <dbReference type="NCBI Taxonomy" id="105482"/>
    <lineage>
        <taxon>Eukaryota</taxon>
        <taxon>Fungi</taxon>
        <taxon>Dikarya</taxon>
        <taxon>Ascomycota</taxon>
        <taxon>Pezizomycotina</taxon>
        <taxon>Sordariomycetes</taxon>
        <taxon>Sordariomycetidae</taxon>
        <taxon>Diaporthales</taxon>
        <taxon>Diaporthaceae</taxon>
        <taxon>Diaporthe</taxon>
        <taxon>Diaporthe eres species complex</taxon>
    </lineage>
</organism>
<evidence type="ECO:0000313" key="1">
    <source>
        <dbReference type="EMBL" id="KAL2286452.1"/>
    </source>
</evidence>
<proteinExistence type="predicted"/>